<gene>
    <name evidence="1" type="ORF">GUJ93_ZPchr0006g43075</name>
</gene>
<keyword evidence="2" id="KW-1185">Reference proteome</keyword>
<proteinExistence type="predicted"/>
<evidence type="ECO:0000313" key="2">
    <source>
        <dbReference type="Proteomes" id="UP000729402"/>
    </source>
</evidence>
<dbReference type="EMBL" id="JAAALK010000283">
    <property type="protein sequence ID" value="KAG8070014.1"/>
    <property type="molecule type" value="Genomic_DNA"/>
</dbReference>
<dbReference type="AlphaFoldDB" id="A0A8J5T6A5"/>
<protein>
    <submittedName>
        <fullName evidence="1">Uncharacterized protein</fullName>
    </submittedName>
</protein>
<organism evidence="1 2">
    <name type="scientific">Zizania palustris</name>
    <name type="common">Northern wild rice</name>
    <dbReference type="NCBI Taxonomy" id="103762"/>
    <lineage>
        <taxon>Eukaryota</taxon>
        <taxon>Viridiplantae</taxon>
        <taxon>Streptophyta</taxon>
        <taxon>Embryophyta</taxon>
        <taxon>Tracheophyta</taxon>
        <taxon>Spermatophyta</taxon>
        <taxon>Magnoliopsida</taxon>
        <taxon>Liliopsida</taxon>
        <taxon>Poales</taxon>
        <taxon>Poaceae</taxon>
        <taxon>BOP clade</taxon>
        <taxon>Oryzoideae</taxon>
        <taxon>Oryzeae</taxon>
        <taxon>Zizaniinae</taxon>
        <taxon>Zizania</taxon>
    </lineage>
</organism>
<reference evidence="1" key="1">
    <citation type="journal article" date="2021" name="bioRxiv">
        <title>Whole Genome Assembly and Annotation of Northern Wild Rice, Zizania palustris L., Supports a Whole Genome Duplication in the Zizania Genus.</title>
        <authorList>
            <person name="Haas M."/>
            <person name="Kono T."/>
            <person name="Macchietto M."/>
            <person name="Millas R."/>
            <person name="McGilp L."/>
            <person name="Shao M."/>
            <person name="Duquette J."/>
            <person name="Hirsch C.N."/>
            <person name="Kimball J."/>
        </authorList>
    </citation>
    <scope>NUCLEOTIDE SEQUENCE</scope>
    <source>
        <tissue evidence="1">Fresh leaf tissue</tissue>
    </source>
</reference>
<evidence type="ECO:0000313" key="1">
    <source>
        <dbReference type="EMBL" id="KAG8070014.1"/>
    </source>
</evidence>
<name>A0A8J5T6A5_ZIZPA</name>
<comment type="caution">
    <text evidence="1">The sequence shown here is derived from an EMBL/GenBank/DDBJ whole genome shotgun (WGS) entry which is preliminary data.</text>
</comment>
<accession>A0A8J5T6A5</accession>
<sequence>MSDCGSHGTWAGGGWRWLQQDHRSHRSRAHCSRATAPLLPGIPASRTPASYRPAILPVPRAWVPQCLAAFRSSTSELQLSSILHSRCPALPRCRQRATSKGTVQ</sequence>
<dbReference type="Proteomes" id="UP000729402">
    <property type="component" value="Unassembled WGS sequence"/>
</dbReference>
<reference evidence="1" key="2">
    <citation type="submission" date="2021-02" db="EMBL/GenBank/DDBJ databases">
        <authorList>
            <person name="Kimball J.A."/>
            <person name="Haas M.W."/>
            <person name="Macchietto M."/>
            <person name="Kono T."/>
            <person name="Duquette J."/>
            <person name="Shao M."/>
        </authorList>
    </citation>
    <scope>NUCLEOTIDE SEQUENCE</scope>
    <source>
        <tissue evidence="1">Fresh leaf tissue</tissue>
    </source>
</reference>